<protein>
    <submittedName>
        <fullName evidence="1">Mobilization protein</fullName>
    </submittedName>
</protein>
<reference evidence="1" key="1">
    <citation type="submission" date="2022-02" db="EMBL/GenBank/DDBJ databases">
        <title>Vibrio sp. nov, a new bacterium isolated from seawater.</title>
        <authorList>
            <person name="Yuan Y."/>
        </authorList>
    </citation>
    <scope>NUCLEOTIDE SEQUENCE</scope>
    <source>
        <strain evidence="1">ZSDZ65</strain>
    </source>
</reference>
<evidence type="ECO:0000313" key="2">
    <source>
        <dbReference type="Proteomes" id="UP001155587"/>
    </source>
</evidence>
<dbReference type="NCBIfam" id="NF041423">
    <property type="entry name" value="MobC_subf"/>
    <property type="match status" value="1"/>
</dbReference>
<dbReference type="RefSeq" id="WP_265677291.1">
    <property type="nucleotide sequence ID" value="NZ_JAKRRY010000045.1"/>
</dbReference>
<dbReference type="Proteomes" id="UP001155587">
    <property type="component" value="Unassembled WGS sequence"/>
</dbReference>
<dbReference type="AlphaFoldDB" id="A0A9X3HZC3"/>
<name>A0A9X3HZC3_9VIBR</name>
<gene>
    <name evidence="1" type="ORF">MD535_22165</name>
</gene>
<evidence type="ECO:0000313" key="1">
    <source>
        <dbReference type="EMBL" id="MCW8348697.1"/>
    </source>
</evidence>
<accession>A0A9X3HZC3</accession>
<keyword evidence="2" id="KW-1185">Reference proteome</keyword>
<proteinExistence type="predicted"/>
<organism evidence="1 2">
    <name type="scientific">Vibrio qingdaonensis</name>
    <dbReference type="NCBI Taxonomy" id="2829491"/>
    <lineage>
        <taxon>Bacteria</taxon>
        <taxon>Pseudomonadati</taxon>
        <taxon>Pseudomonadota</taxon>
        <taxon>Gammaproteobacteria</taxon>
        <taxon>Vibrionales</taxon>
        <taxon>Vibrionaceae</taxon>
        <taxon>Vibrio</taxon>
    </lineage>
</organism>
<dbReference type="EMBL" id="JAKRRY010000045">
    <property type="protein sequence ID" value="MCW8348697.1"/>
    <property type="molecule type" value="Genomic_DNA"/>
</dbReference>
<sequence length="249" mass="29013">MDGLFESIHHAKSRNKEKRQLVLNFLSMEGYSNLNNIITLLGIVDKSGCYRLLRKLISENLIQKHTLHFESGDITLWGITEQGLGECDYDESSPPVTQAFEPSRVKFTTLNHTLMNQRVYLTLSKQGWHSWQNGDRQVFKDKYDVEHRPDAVFTAPTGVNYAIETELTLKTPARYRSILKSHIVAYNKGYWQGAVYVVKGDNFEKHLNRRFDNVKYIAFDESRQPFEHYRNDHFIILTLDGLKNLQVTR</sequence>
<comment type="caution">
    <text evidence="1">The sequence shown here is derived from an EMBL/GenBank/DDBJ whole genome shotgun (WGS) entry which is preliminary data.</text>
</comment>